<evidence type="ECO:0000256" key="1">
    <source>
        <dbReference type="ARBA" id="ARBA00022630"/>
    </source>
</evidence>
<dbReference type="Gene3D" id="3.30.390.50">
    <property type="entry name" value="CO dehydrogenase flavoprotein, C-terminal domain"/>
    <property type="match status" value="1"/>
</dbReference>
<evidence type="ECO:0000256" key="3">
    <source>
        <dbReference type="ARBA" id="ARBA00023002"/>
    </source>
</evidence>
<name>A0A1G7SC81_9ACTN</name>
<dbReference type="InterPro" id="IPR036318">
    <property type="entry name" value="FAD-bd_PCMH-like_sf"/>
</dbReference>
<dbReference type="PANTHER" id="PTHR42659">
    <property type="entry name" value="XANTHINE DEHYDROGENASE SUBUNIT C-RELATED"/>
    <property type="match status" value="1"/>
</dbReference>
<dbReference type="SUPFAM" id="SSF55447">
    <property type="entry name" value="CO dehydrogenase flavoprotein C-terminal domain-like"/>
    <property type="match status" value="1"/>
</dbReference>
<proteinExistence type="predicted"/>
<dbReference type="Pfam" id="PF00941">
    <property type="entry name" value="FAD_binding_5"/>
    <property type="match status" value="1"/>
</dbReference>
<dbReference type="RefSeq" id="WP_131801443.1">
    <property type="nucleotide sequence ID" value="NZ_FNCF01000003.1"/>
</dbReference>
<dbReference type="SMART" id="SM01092">
    <property type="entry name" value="CO_deh_flav_C"/>
    <property type="match status" value="1"/>
</dbReference>
<reference evidence="6" key="1">
    <citation type="submission" date="2016-10" db="EMBL/GenBank/DDBJ databases">
        <authorList>
            <person name="Varghese N."/>
            <person name="Submissions S."/>
        </authorList>
    </citation>
    <scope>NUCLEOTIDE SEQUENCE [LARGE SCALE GENOMIC DNA]</scope>
    <source>
        <strain evidence="6">DSM 44526</strain>
    </source>
</reference>
<keyword evidence="3" id="KW-0560">Oxidoreductase</keyword>
<dbReference type="SUPFAM" id="SSF56176">
    <property type="entry name" value="FAD-binding/transporter-associated domain-like"/>
    <property type="match status" value="1"/>
</dbReference>
<dbReference type="Gene3D" id="3.30.43.10">
    <property type="entry name" value="Uridine Diphospho-n-acetylenolpyruvylglucosamine Reductase, domain 2"/>
    <property type="match status" value="1"/>
</dbReference>
<dbReference type="Pfam" id="PF03450">
    <property type="entry name" value="CO_deh_flav_C"/>
    <property type="match status" value="1"/>
</dbReference>
<dbReference type="Gene3D" id="3.30.465.10">
    <property type="match status" value="1"/>
</dbReference>
<dbReference type="InterPro" id="IPR016169">
    <property type="entry name" value="FAD-bd_PCMH_sub2"/>
</dbReference>
<dbReference type="InterPro" id="IPR036683">
    <property type="entry name" value="CO_DH_flav_C_dom_sf"/>
</dbReference>
<dbReference type="AlphaFoldDB" id="A0A1G7SC81"/>
<dbReference type="EMBL" id="FNCF01000003">
    <property type="protein sequence ID" value="SDG20646.1"/>
    <property type="molecule type" value="Genomic_DNA"/>
</dbReference>
<protein>
    <submittedName>
        <fullName evidence="5">Carbon-monoxide dehydrogenase medium subunit</fullName>
    </submittedName>
</protein>
<dbReference type="GO" id="GO:0071949">
    <property type="term" value="F:FAD binding"/>
    <property type="evidence" value="ECO:0007669"/>
    <property type="project" value="InterPro"/>
</dbReference>
<dbReference type="PROSITE" id="PS51387">
    <property type="entry name" value="FAD_PCMH"/>
    <property type="match status" value="1"/>
</dbReference>
<dbReference type="FunFam" id="3.30.465.10:FF:000017">
    <property type="entry name" value="Xanthine dehydrogenase, FAD binding subunit"/>
    <property type="match status" value="1"/>
</dbReference>
<dbReference type="OrthoDB" id="9793944at2"/>
<keyword evidence="1" id="KW-0285">Flavoprotein</keyword>
<gene>
    <name evidence="5" type="ORF">SAMN05660324_1965</name>
</gene>
<evidence type="ECO:0000259" key="4">
    <source>
        <dbReference type="PROSITE" id="PS51387"/>
    </source>
</evidence>
<dbReference type="InterPro" id="IPR016167">
    <property type="entry name" value="FAD-bd_PCMH_sub1"/>
</dbReference>
<sequence>MKSPVFAYAAPNTVAEACSLLANDEDAKLLAGGQSLVPLLALRLAAPTTLVDLRLVPALTGITYDQGVLRLGAMTTHRAIERSPLVQDVAPAIAEAAALIAHPQVRTRGTIGGAVAHADAAAEWPAVLLALGGHVEVTGTTGSRSISASDLFMGPFMTSLEPDEVITSVSLPIDGREIWVDEHQRRHGDYGLSILAMTYQLSDGFLTDVRLAVAGATGSVTRAPEAEAALEGRAPADSSDAITALAAELSYTSDIHGSADYRRDITTTLFQRALRAAGERSGQA</sequence>
<dbReference type="InterPro" id="IPR005107">
    <property type="entry name" value="CO_DH_flav_C"/>
</dbReference>
<evidence type="ECO:0000256" key="2">
    <source>
        <dbReference type="ARBA" id="ARBA00022827"/>
    </source>
</evidence>
<organism evidence="5 6">
    <name type="scientific">Klenkia brasiliensis</name>
    <dbReference type="NCBI Taxonomy" id="333142"/>
    <lineage>
        <taxon>Bacteria</taxon>
        <taxon>Bacillati</taxon>
        <taxon>Actinomycetota</taxon>
        <taxon>Actinomycetes</taxon>
        <taxon>Geodermatophilales</taxon>
        <taxon>Geodermatophilaceae</taxon>
        <taxon>Klenkia</taxon>
    </lineage>
</organism>
<dbReference type="InterPro" id="IPR016166">
    <property type="entry name" value="FAD-bd_PCMH"/>
</dbReference>
<dbReference type="GO" id="GO:0016491">
    <property type="term" value="F:oxidoreductase activity"/>
    <property type="evidence" value="ECO:0007669"/>
    <property type="project" value="UniProtKB-KW"/>
</dbReference>
<dbReference type="PANTHER" id="PTHR42659:SF2">
    <property type="entry name" value="XANTHINE DEHYDROGENASE SUBUNIT C-RELATED"/>
    <property type="match status" value="1"/>
</dbReference>
<accession>A0A1G7SC81</accession>
<keyword evidence="2" id="KW-0274">FAD</keyword>
<feature type="domain" description="FAD-binding PCMH-type" evidence="4">
    <location>
        <begin position="1"/>
        <end position="176"/>
    </location>
</feature>
<dbReference type="InterPro" id="IPR002346">
    <property type="entry name" value="Mopterin_DH_FAD-bd"/>
</dbReference>
<evidence type="ECO:0000313" key="6">
    <source>
        <dbReference type="Proteomes" id="UP000198863"/>
    </source>
</evidence>
<dbReference type="Proteomes" id="UP000198863">
    <property type="component" value="Unassembled WGS sequence"/>
</dbReference>
<dbReference type="InterPro" id="IPR051312">
    <property type="entry name" value="Diverse_Substr_Oxidored"/>
</dbReference>
<evidence type="ECO:0000313" key="5">
    <source>
        <dbReference type="EMBL" id="SDG20646.1"/>
    </source>
</evidence>
<keyword evidence="6" id="KW-1185">Reference proteome</keyword>